<accession>A0A1I5B666</accession>
<organism evidence="2 3">
    <name type="scientific">Xenorhabdus japonica</name>
    <dbReference type="NCBI Taxonomy" id="53341"/>
    <lineage>
        <taxon>Bacteria</taxon>
        <taxon>Pseudomonadati</taxon>
        <taxon>Pseudomonadota</taxon>
        <taxon>Gammaproteobacteria</taxon>
        <taxon>Enterobacterales</taxon>
        <taxon>Morganellaceae</taxon>
        <taxon>Xenorhabdus</taxon>
    </lineage>
</organism>
<protein>
    <submittedName>
        <fullName evidence="2">Virus tail fibre assembly protein, lambda gpK</fullName>
    </submittedName>
</protein>
<dbReference type="AlphaFoldDB" id="A0A1I5B666"/>
<evidence type="ECO:0000313" key="2">
    <source>
        <dbReference type="EMBL" id="SFN70197.1"/>
    </source>
</evidence>
<dbReference type="EMBL" id="FOVO01000016">
    <property type="protein sequence ID" value="SFN70197.1"/>
    <property type="molecule type" value="Genomic_DNA"/>
</dbReference>
<evidence type="ECO:0000313" key="3">
    <source>
        <dbReference type="Proteomes" id="UP000199011"/>
    </source>
</evidence>
<dbReference type="PANTHER" id="PTHR34413:SF2">
    <property type="entry name" value="PROPHAGE TAIL FIBER ASSEMBLY PROTEIN HOMOLOG TFAE-RELATED"/>
    <property type="match status" value="1"/>
</dbReference>
<keyword evidence="1" id="KW-0175">Coiled coil</keyword>
<dbReference type="Pfam" id="PF02413">
    <property type="entry name" value="Caudo_TAP"/>
    <property type="match status" value="1"/>
</dbReference>
<dbReference type="PANTHER" id="PTHR34413">
    <property type="entry name" value="PROPHAGE TAIL FIBER ASSEMBLY PROTEIN HOMOLOG TFAE-RELATED-RELATED"/>
    <property type="match status" value="1"/>
</dbReference>
<dbReference type="STRING" id="53341.SAMN05421579_1164"/>
<dbReference type="OrthoDB" id="8596093at2"/>
<evidence type="ECO:0000256" key="1">
    <source>
        <dbReference type="SAM" id="Coils"/>
    </source>
</evidence>
<keyword evidence="3" id="KW-1185">Reference proteome</keyword>
<gene>
    <name evidence="2" type="ORF">SAMN05421579_1164</name>
</gene>
<feature type="coiled-coil region" evidence="1">
    <location>
        <begin position="132"/>
        <end position="159"/>
    </location>
</feature>
<sequence length="208" mass="23640">MKYATNIKTAEFNENGFALSNGWVTVYRANTETGEYLCADMERTVLGFSLSAGAYLDEPTLPESDNVAVCRSPDGLSWGHVPDYRGKTVYHIKNRESRVIQQLGSLPPELTLLRPNTDFDVWNGKKWVTDFAAQKAKRIELAERQRAQLRQQAEENIRLLQYAIETELATESEKRVLIEWKKYLVALSRLDISGTTDITWPEQPNVAA</sequence>
<reference evidence="3" key="1">
    <citation type="submission" date="2016-10" db="EMBL/GenBank/DDBJ databases">
        <authorList>
            <person name="Varghese N."/>
            <person name="Submissions S."/>
        </authorList>
    </citation>
    <scope>NUCLEOTIDE SEQUENCE [LARGE SCALE GENOMIC DNA]</scope>
    <source>
        <strain evidence="3">DSM 16522</strain>
    </source>
</reference>
<dbReference type="InterPro" id="IPR051220">
    <property type="entry name" value="TFA_Chaperone"/>
</dbReference>
<dbReference type="Proteomes" id="UP000199011">
    <property type="component" value="Unassembled WGS sequence"/>
</dbReference>
<name>A0A1I5B666_9GAMM</name>
<dbReference type="RefSeq" id="WP_092519270.1">
    <property type="nucleotide sequence ID" value="NZ_CAWRAH010000031.1"/>
</dbReference>
<proteinExistence type="predicted"/>
<dbReference type="InterPro" id="IPR003458">
    <property type="entry name" value="Phage_T4_Gp38_tail_assem"/>
</dbReference>